<name>A0ABY9YHU4_9GAMM</name>
<accession>A0ABY9YHU4</accession>
<feature type="signal peptide" evidence="1">
    <location>
        <begin position="1"/>
        <end position="21"/>
    </location>
</feature>
<proteinExistence type="predicted"/>
<evidence type="ECO:0000256" key="1">
    <source>
        <dbReference type="SAM" id="SignalP"/>
    </source>
</evidence>
<organism evidence="2 3">
    <name type="scientific">Stenotrophomonas aracearum</name>
    <dbReference type="NCBI Taxonomy" id="3003272"/>
    <lineage>
        <taxon>Bacteria</taxon>
        <taxon>Pseudomonadati</taxon>
        <taxon>Pseudomonadota</taxon>
        <taxon>Gammaproteobacteria</taxon>
        <taxon>Lysobacterales</taxon>
        <taxon>Lysobacteraceae</taxon>
        <taxon>Stenotrophomonas</taxon>
    </lineage>
</organism>
<reference evidence="2 3" key="1">
    <citation type="submission" date="2022-12" db="EMBL/GenBank/DDBJ databases">
        <title>Two new species, Stenotrophomonas aracearum and Stenotrophomonas oahuensis, isolated from Anthurium (Araceae family) in Hawaii.</title>
        <authorList>
            <person name="Chunag S.C."/>
            <person name="Dobhal S."/>
            <person name="Alvarez A."/>
            <person name="Arif M."/>
        </authorList>
    </citation>
    <scope>NUCLEOTIDE SEQUENCE [LARGE SCALE GENOMIC DNA]</scope>
    <source>
        <strain evidence="2 3">A5588</strain>
    </source>
</reference>
<evidence type="ECO:0000313" key="3">
    <source>
        <dbReference type="Proteomes" id="UP001305421"/>
    </source>
</evidence>
<gene>
    <name evidence="2" type="ORF">PDM28_09080</name>
</gene>
<dbReference type="Pfam" id="PF06551">
    <property type="entry name" value="DUF1120"/>
    <property type="match status" value="1"/>
</dbReference>
<sequence length="211" mass="22028">MKLSKTLFALMLVSAAPGALAQSADLSITGNIFPGACTVTLGGGGVADLGDIRADTLSHDTTTELAPVDMSLGVACESPVRFAFVGVDNAIDSTLVENQYGLGLTPAGEKIGGADIRFFDIDIDGARGYWTRSYNDGETWSPGDDVFMQPPLMQHYILGFTTQTGATTGPDPIKALQGQVRVVARIAPAAELTLTEDVAINGSATINLTYL</sequence>
<protein>
    <submittedName>
        <fullName evidence="2">DUF1120 domain-containing protein</fullName>
    </submittedName>
</protein>
<evidence type="ECO:0000313" key="2">
    <source>
        <dbReference type="EMBL" id="WNH50421.1"/>
    </source>
</evidence>
<keyword evidence="1" id="KW-0732">Signal</keyword>
<feature type="chain" id="PRO_5046330882" evidence="1">
    <location>
        <begin position="22"/>
        <end position="211"/>
    </location>
</feature>
<dbReference type="InterPro" id="IPR010546">
    <property type="entry name" value="DUF1120"/>
</dbReference>
<dbReference type="EMBL" id="CP115543">
    <property type="protein sequence ID" value="WNH50421.1"/>
    <property type="molecule type" value="Genomic_DNA"/>
</dbReference>
<dbReference type="Proteomes" id="UP001305421">
    <property type="component" value="Chromosome"/>
</dbReference>
<dbReference type="RefSeq" id="WP_311184528.1">
    <property type="nucleotide sequence ID" value="NZ_CP115543.1"/>
</dbReference>
<keyword evidence="3" id="KW-1185">Reference proteome</keyword>